<evidence type="ECO:0000313" key="1">
    <source>
        <dbReference type="EMBL" id="TGO18518.1"/>
    </source>
</evidence>
<protein>
    <submittedName>
        <fullName evidence="1">Uncharacterized protein</fullName>
    </submittedName>
</protein>
<organism evidence="1 2">
    <name type="scientific">Botrytis tulipae</name>
    <dbReference type="NCBI Taxonomy" id="87230"/>
    <lineage>
        <taxon>Eukaryota</taxon>
        <taxon>Fungi</taxon>
        <taxon>Dikarya</taxon>
        <taxon>Ascomycota</taxon>
        <taxon>Pezizomycotina</taxon>
        <taxon>Leotiomycetes</taxon>
        <taxon>Helotiales</taxon>
        <taxon>Sclerotiniaceae</taxon>
        <taxon>Botrytis</taxon>
    </lineage>
</organism>
<reference evidence="1 2" key="1">
    <citation type="submission" date="2017-12" db="EMBL/GenBank/DDBJ databases">
        <title>Comparative genomics of Botrytis spp.</title>
        <authorList>
            <person name="Valero-Jimenez C.A."/>
            <person name="Tapia P."/>
            <person name="Veloso J."/>
            <person name="Silva-Moreno E."/>
            <person name="Staats M."/>
            <person name="Valdes J.H."/>
            <person name="Van Kan J.A.L."/>
        </authorList>
    </citation>
    <scope>NUCLEOTIDE SEQUENCE [LARGE SCALE GENOMIC DNA]</scope>
    <source>
        <strain evidence="1 2">Bt9001</strain>
    </source>
</reference>
<evidence type="ECO:0000313" key="2">
    <source>
        <dbReference type="Proteomes" id="UP000297777"/>
    </source>
</evidence>
<dbReference type="AlphaFoldDB" id="A0A4Z1F4N6"/>
<sequence>MSSKSLFVVHYVSTKIHLYHYHEPMLTSVRSFEHSISIKSSSSRVSAPGTGLLDQVLLCQSLDRIENRALLQHQLAGSSTLVRLRKHIHTIRHAEYSQYASRLESSSVFDQTDVPNFLVVVTGIVESHTSKTPVSLLPTCTQTDREAGRGIDRDHRRRIILSMSFGNVLTRETTRQVHIMTVEKRGVQRQQPQRLFEDYKT</sequence>
<keyword evidence="2" id="KW-1185">Reference proteome</keyword>
<dbReference type="Proteomes" id="UP000297777">
    <property type="component" value="Unassembled WGS sequence"/>
</dbReference>
<gene>
    <name evidence="1" type="ORF">BTUL_0009g00360</name>
</gene>
<dbReference type="EMBL" id="PQXH01000009">
    <property type="protein sequence ID" value="TGO18518.1"/>
    <property type="molecule type" value="Genomic_DNA"/>
</dbReference>
<dbReference type="OrthoDB" id="3546021at2759"/>
<proteinExistence type="predicted"/>
<name>A0A4Z1F4N6_9HELO</name>
<comment type="caution">
    <text evidence="1">The sequence shown here is derived from an EMBL/GenBank/DDBJ whole genome shotgun (WGS) entry which is preliminary data.</text>
</comment>
<accession>A0A4Z1F4N6</accession>